<dbReference type="SMART" id="SM01169">
    <property type="entry name" value="DUF1943"/>
    <property type="match status" value="1"/>
</dbReference>
<evidence type="ECO:0008006" key="10">
    <source>
        <dbReference type="Google" id="ProtNLM"/>
    </source>
</evidence>
<dbReference type="EMBL" id="JBBCAQ010000033">
    <property type="protein sequence ID" value="KAK7582139.1"/>
    <property type="molecule type" value="Genomic_DNA"/>
</dbReference>
<dbReference type="InterPro" id="IPR015816">
    <property type="entry name" value="Vitellinogen_b-sht_N"/>
</dbReference>
<proteinExistence type="predicted"/>
<name>A0AAN9TCX3_9HEMI</name>
<dbReference type="InterPro" id="IPR015255">
    <property type="entry name" value="Vitellinogen_open_b-sht"/>
</dbReference>
<evidence type="ECO:0000313" key="9">
    <source>
        <dbReference type="Proteomes" id="UP001367676"/>
    </source>
</evidence>
<keyword evidence="2" id="KW-0758">Storage protein</keyword>
<feature type="domain" description="Vitellogenin" evidence="6">
    <location>
        <begin position="66"/>
        <end position="687"/>
    </location>
</feature>
<dbReference type="Gene3D" id="2.20.50.20">
    <property type="entry name" value="Lipovitellin. Chain A, domain 3"/>
    <property type="match status" value="1"/>
</dbReference>
<dbReference type="GO" id="GO:0005319">
    <property type="term" value="F:lipid transporter activity"/>
    <property type="evidence" value="ECO:0007669"/>
    <property type="project" value="InterPro"/>
</dbReference>
<evidence type="ECO:0000256" key="2">
    <source>
        <dbReference type="ARBA" id="ARBA00022761"/>
    </source>
</evidence>
<comment type="caution">
    <text evidence="5">Lacks conserved residue(s) required for the propagation of feature annotation.</text>
</comment>
<keyword evidence="4" id="KW-0325">Glycoprotein</keyword>
<dbReference type="InterPro" id="IPR015819">
    <property type="entry name" value="Lipid_transp_b-sht_shell"/>
</dbReference>
<evidence type="ECO:0000259" key="6">
    <source>
        <dbReference type="PROSITE" id="PS51211"/>
    </source>
</evidence>
<dbReference type="Pfam" id="PF09172">
    <property type="entry name" value="Vit_open_b-sht"/>
    <property type="match status" value="1"/>
</dbReference>
<dbReference type="GO" id="GO:0045735">
    <property type="term" value="F:nutrient reservoir activity"/>
    <property type="evidence" value="ECO:0007669"/>
    <property type="project" value="UniProtKB-KW"/>
</dbReference>
<reference evidence="8 9" key="1">
    <citation type="submission" date="2024-03" db="EMBL/GenBank/DDBJ databases">
        <title>Adaptation during the transition from Ophiocordyceps entomopathogen to insect associate is accompanied by gene loss and intensified selection.</title>
        <authorList>
            <person name="Ward C.M."/>
            <person name="Onetto C.A."/>
            <person name="Borneman A.R."/>
        </authorList>
    </citation>
    <scope>NUCLEOTIDE SEQUENCE [LARGE SCALE GENOMIC DNA]</scope>
    <source>
        <strain evidence="8">AWRI1</strain>
        <tissue evidence="8">Single Adult Female</tissue>
    </source>
</reference>
<dbReference type="Gene3D" id="2.20.80.10">
    <property type="entry name" value="Lipovitellin-phosvitin complex, chain A, domain 4"/>
    <property type="match status" value="1"/>
</dbReference>
<evidence type="ECO:0000256" key="1">
    <source>
        <dbReference type="ARBA" id="ARBA00022729"/>
    </source>
</evidence>
<evidence type="ECO:0000256" key="3">
    <source>
        <dbReference type="ARBA" id="ARBA00023157"/>
    </source>
</evidence>
<evidence type="ECO:0000256" key="4">
    <source>
        <dbReference type="ARBA" id="ARBA00023180"/>
    </source>
</evidence>
<evidence type="ECO:0000256" key="5">
    <source>
        <dbReference type="PROSITE-ProRule" id="PRU00557"/>
    </source>
</evidence>
<dbReference type="SMART" id="SM00638">
    <property type="entry name" value="LPD_N"/>
    <property type="match status" value="1"/>
</dbReference>
<sequence length="4153" mass="478697">MGCKKPKYDLRPPKKKEMSELRLLKKKERKKRCLSCDIYKFAPQPYIYNTRYNKCGRCKCFEFEKFDFSQRDVYKYLYRLNVNSTFDKEIVTTSELKLEFLIELRIEDCEGVMRVDRYKKKEGLSIFDENEVDKIYEDVHKYKLRFSFYDGSILNVCPNSDESVSSLNIKKGILSVFQNKMRRFDIDKFILEKDVNGICPTNYNLERINGTTLVIRKMKDIANCLERYQLHSIIPTSRYVFQSKFQRWAPLNSSVICHQTIDNKVPTNIICNEDHKLNLLSNHTYGSRTQIKQEFQLIREEGLNDALHYPDDFSIRDDLSFNHKKPKKSEISELEESETLLLQLCEITSEEFQLDAASAFTKFIHKARHLSYDALDMLMEKSEYLCSTGRKHVQDSLPFLRSTAAVKLMKEIIMKGNISESTSTAWLFSISLFSRPDFEVINSVAPLLLEEDPGSNVRLSISSVIHSYKLWANENDEKEAETRETIIKAITYIENRINKTISDIHPDQDELVILLKSLGNAGILTDTIGYTLAACIRNTHLPSEIKITAIEAHRRLPCNFNEAILLEVYSNRNCEAEVRIAAYLQVMKCPSYSAIQKMKSLLEEETVNQVGTFVWSHFQNLMKSSLDYRVEVQSILQDFYLQKKFKTDFRKFSRNYEMSFYLNDYGVGGAVTTNVIFSTESYIPTYLTLNVTINVFGEVINVGQIDIFMRGFEKYAEKFFKNGFSAVLDKIEKRISVFRFLRSIPNSLKSKIRSLASYFMGGSTEPTLTLAFKLFGNEIKYRSYRGEEGIDKFFNHFDTNTFIAEFLNGEEIKFDYSTVFMDVSYVAPTAAGIPLNLDAVGIAITNFDTSILVNITNYEAAHEMLINGKLKPRFSINFEGSMGTDLVYKQTQVQVKSKIYTSTDIEGYFNMNSFDNITLVFNLPLERYDIFSFESEFYYKNNELNTDIILEEDDTQLKNISCFWPIVDQALGLRLCSSHEMRTSLLKLSSLFDILRSPFKFSLFIEKSDRTAKIYSFKYLKSTKKINESTILVEFETPGSAIPRSMKSNIYLSPLDNNMTIIIHANRTLLEAHGFYKNTPMDKMLNFDVDINGLKHIEWILELHVRHDKKATVYTPKLYLAITSKPVAELSGTYKWVEKKGTSQCNVDLQFKTNKFDSNITGYITLIDQTISSNMHIKYKFEKAKNESLNFELNYKDRSTKLITALTGNFKLESTAYPDMNMALDLKYQTSHDRIDTRLEYISNPFLDDDSKKLFFQSVFSYYKSFNGLKINTFVDIKKEITDLNFKVGLSHQRTQLNSNTVVLLRYAKNKDIIVRVDTFTPQMAGFHYELKVNTTLPNVKQPMIVHIRILEKREREYDIDFTGAWFSGHTAMAKGVFQDRSNHYGTNYMIKLLVKSRLFSEILLSIKILFNESEQKFTISAEHENTKYSGMVTHVANSHDRHETYLEFVYNNTAVYYLNNQLDIPKKEVITELHLDKYRDIRLAARGTLQRWNSNVGLELKWDVNRDPSQKLVIGFTTRSSVYASRSEYNARFNFEYPGHISMASFIVQQQGNYRSLLIALEMNPTSVIQLSAYSENELFTKGFTKFGCKLITPFENWKESALQYGLYSENQRFQTNGSLVWQGNQSIIFDSQGGYIFGDNITSLTLSSSLNSTLQDLSALAFGLNYTSAINEVYISFLLQPNIKYSLFISLSGMVKYYDIATEYIGILSTRTPFLDYSRSKFSAKLKLMTENRINGDFNVQLNDDSYALVVKGLLNPFEKTKLCLHILTPFEKYQDLAGVFSYDPEEKHIYFNLNGVKFNLKTEIMYVYNNLSNFHLRLEVITPFSYLSNMIMVGMYIGQAFDMRFGWNTFNVGLAGITNFNSWTDMEYGVQLFTPILNFKQSSGVLKISLEPEKKIVTARIVLYNITKVGFNFEYNSEKSKVSYQDECDIYYEKDIPGVSKTVILYNGLLELDTLIYPTILGSYYIKQTGINYLLHAKAAVFFLKLAIWNNLDYEGGVDILYEYQPIDGALKQIKSKIDGIHNVVLKIYTPFELLEKGEITIVTQKKNYFFETNVDFMTIHTNISLIGDLQYEENNFNVLTKFNMTSDYVTAPPFQLQILRDFSKPEKQIAFVLKEPTETGDDFQDMLSVRSTWYVDSRDRISLTGELKSPLKILKELKASLLYVHERQAETYYLEAYMKYLNLTEMKARANLKSPNITLNIESSMEGLRNAHFNGSLERIGAGQQKIDAVMITNSNYRIQGFSSVTDQTPFSIKGKLLRGKEGIEISSVEMYVKKKVGGYNVLAALHSKGKSLNVETEITDLPNNTRIITLKIKTGIGVVESLDINAELKLQHPGIYQLTVKGDSSMEETKGSSISTVEIWFRNGICAIFASLDSASLKGNSEFFLAWKPPYHYYGGSKINFYLNKKFTELLNMNIYFHKINETTTFENVTTGLMINLNNKWIIETNFTYINSTNDRKVLSYLLLPNNNTYSFTGGLKHSEKYDQLQHLIIFSRPEDTPCYTLSDIDIANVQLKGLFAFKCGIKETLFLTDKFHGLKTSNKLELTNYLRSNTLANILTTNVNYEKRLDHHIINLKFYYPSTKLISVADVNFQSTDNFDLFVNTSTPFTNLKNFASEIRSKTDPDFYWRLGKIYLQDRPAFVNFTHTKKKYSRYVLNDGLLQVEFPIATWHQGVVKYTYENTSSKINGLSEIFYNGDGVIYCNFTRNTTITRNYDMFFTHLAIGNKLVPIGVNYIRQISNRNRLQSAFDLKRVEIFKLHNASAFNLTGEMLVENTINSYEWTTLRVLNFNRSIVSKWRTDSGTPYENIFYIMLKPELWFSCHFKTNRTIRDSAYKKLFDVNIAYPRRNFSVVSDFGYGDRYLKSQFIVQNYLLTPPKTIGVMFDTKKPSNNLRETTVTVFHPSLAKNVTLLVNVSSARAILADMKMELEYSHDVNRKLELSCVVEDNSKRTNRNYALHLLGKHPETKFKLNLTAALRSETGFHFVGNNILYKRAYLPDQFWNGIASLNTKDNVVLVERVSTRALIQIRGDYKTRDTVHILNTLIAEGTSAAITANTNISGKVEFDLFNKIANALINLTADASDRLQIEGNIRENREARFNIWRTYNDFNFPQMTFYLALNHSRFLSSAFLWRTDIGTNILKVIRSTITYMWESAQDSVEFWTQFLRSEATETLTGVWEDAKPDVENLIEDCGDLKTMQDNINYFKSVLNDSYNNNEFFLQDIHNFYTILSQEMSFMDKLGSLPKIVNEVVDSMGETGEVIKKSLIWVVNTVKEFYNELLRILDELVEGKADVYVAKFIRKGTEKFDSFIKDLHISFVMSTESAVNEMLETLSSYRKKILNLFEPTFIEIVHHIDTTLWTSTKNLVDFIYAKKNDLINSPNFLRSANFTQKLDEIYKDFSKNDIVTNVKKYLGVLYDTIYEYYISNIPYRQELTTIGNEIINEIKELNKLPPIKYTVDNIKLMYNQTIWLYEYFDVGVKMQRVLPFLYKQYQENSFTALEITMKNHKPKTKVVFSPSDGIIKIEQKLPFPWHAFNETPTYEEIEEYKFLKRVQAFITSSKSRIWSIYSTLITLLEPQSWFPPFKGQAHLVGFHNFITFDSIHVPFYGNYCKYLLSNDFMGEEFSLILNSDESQAHNHQSISLVIGSEVITIQFTPAKISLESKRLPRFPLELNNTFVFFDRDIITIQNKNGVTLKCNVHHRICTIHLSGWFYGKVNGLLGTMNNEYYDDSMHRFNQNSTKQEQFLWTLPSDSNLCPETVSKSMMPPDEGVNEKCNELFLNSSSSFEPCFNEVDPGPFYNICITRLDDEHVCSTGMAYVQSCSANSVPLRIPAVCISCTFGPNFVDIEGQFHRLSKQSVPQSSDVIFIVEAKACNQDILTKKNIPQLISTLSRELISVKISRNRYSLVVFGGDGIFSDPHNIIINGKVFSNSTFFHKYFEKFPVGNGNSDIFNAIRFAAKLPIRAGVSKTFILIPCSNCDPKKMTLDYSVLHHALTEKSIRLHILMNDDFPSNKTKTGKVLFGVDSFTAYTKNDSDRLVGDVDLLKQTKLTKSLLGYCTPLALETNGSLFTATLLSSPSNMLKKFITTFSKRVAQSAKPEACQECECHSDENGVPYVECISCDYPTPVYFDFDREEEHDFPAMLSLEPSAQN</sequence>
<dbReference type="InterPro" id="IPR015817">
    <property type="entry name" value="Vitellinogen_open_b-sht_sub1"/>
</dbReference>
<dbReference type="SUPFAM" id="SSF48431">
    <property type="entry name" value="Lipovitellin-phosvitin complex, superhelical domain"/>
    <property type="match status" value="1"/>
</dbReference>
<dbReference type="InterPro" id="IPR011030">
    <property type="entry name" value="Lipovitellin_superhlx_dom"/>
</dbReference>
<keyword evidence="3" id="KW-1015">Disulfide bond</keyword>
<dbReference type="Pfam" id="PF00094">
    <property type="entry name" value="VWD"/>
    <property type="match status" value="1"/>
</dbReference>
<keyword evidence="9" id="KW-1185">Reference proteome</keyword>
<dbReference type="Gene3D" id="1.25.10.20">
    <property type="entry name" value="Vitellinogen, superhelical"/>
    <property type="match status" value="1"/>
</dbReference>
<dbReference type="PROSITE" id="PS51233">
    <property type="entry name" value="VWFD"/>
    <property type="match status" value="1"/>
</dbReference>
<gene>
    <name evidence="8" type="ORF">V9T40_013584</name>
</gene>
<dbReference type="PROSITE" id="PS51211">
    <property type="entry name" value="VITELLOGENIN"/>
    <property type="match status" value="1"/>
</dbReference>
<keyword evidence="1" id="KW-0732">Signal</keyword>
<evidence type="ECO:0000259" key="7">
    <source>
        <dbReference type="PROSITE" id="PS51233"/>
    </source>
</evidence>
<dbReference type="PANTHER" id="PTHR23345">
    <property type="entry name" value="VITELLOGENIN-RELATED"/>
    <property type="match status" value="1"/>
</dbReference>
<accession>A0AAN9TCX3</accession>
<evidence type="ECO:0000313" key="8">
    <source>
        <dbReference type="EMBL" id="KAK7582139.1"/>
    </source>
</evidence>
<feature type="domain" description="VWFD" evidence="7">
    <location>
        <begin position="3587"/>
        <end position="3758"/>
    </location>
</feature>
<dbReference type="SUPFAM" id="SSF56968">
    <property type="entry name" value="Lipovitellin-phosvitin complex, beta-sheet shell regions"/>
    <property type="match status" value="2"/>
</dbReference>
<dbReference type="PANTHER" id="PTHR23345:SF15">
    <property type="entry name" value="VITELLOGENIN 1-RELATED"/>
    <property type="match status" value="1"/>
</dbReference>
<dbReference type="Proteomes" id="UP001367676">
    <property type="component" value="Unassembled WGS sequence"/>
</dbReference>
<dbReference type="InterPro" id="IPR001747">
    <property type="entry name" value="Vitellogenin_N"/>
</dbReference>
<dbReference type="Pfam" id="PF01347">
    <property type="entry name" value="Vitellogenin_N"/>
    <property type="match status" value="1"/>
</dbReference>
<dbReference type="InterPro" id="IPR050733">
    <property type="entry name" value="Vitellogenin/Apolipophorin"/>
</dbReference>
<dbReference type="SMART" id="SM00216">
    <property type="entry name" value="VWD"/>
    <property type="match status" value="1"/>
</dbReference>
<dbReference type="Gene3D" id="2.30.230.10">
    <property type="entry name" value="Lipovitellin, beta-sheet shell regions, chain A"/>
    <property type="match status" value="1"/>
</dbReference>
<organism evidence="8 9">
    <name type="scientific">Parthenolecanium corni</name>
    <dbReference type="NCBI Taxonomy" id="536013"/>
    <lineage>
        <taxon>Eukaryota</taxon>
        <taxon>Metazoa</taxon>
        <taxon>Ecdysozoa</taxon>
        <taxon>Arthropoda</taxon>
        <taxon>Hexapoda</taxon>
        <taxon>Insecta</taxon>
        <taxon>Pterygota</taxon>
        <taxon>Neoptera</taxon>
        <taxon>Paraneoptera</taxon>
        <taxon>Hemiptera</taxon>
        <taxon>Sternorrhyncha</taxon>
        <taxon>Coccoidea</taxon>
        <taxon>Coccidae</taxon>
        <taxon>Parthenolecanium</taxon>
    </lineage>
</organism>
<comment type="caution">
    <text evidence="8">The sequence shown here is derived from an EMBL/GenBank/DDBJ whole genome shotgun (WGS) entry which is preliminary data.</text>
</comment>
<protein>
    <recommendedName>
        <fullName evidence="10">Vitellogenin domain-containing protein</fullName>
    </recommendedName>
</protein>
<dbReference type="InterPro" id="IPR001846">
    <property type="entry name" value="VWF_type-D"/>
</dbReference>